<comment type="similarity">
    <text evidence="2">Belongs to the peptidase M20A family.</text>
</comment>
<dbReference type="InterPro" id="IPR036264">
    <property type="entry name" value="Bact_exopeptidase_dim_dom"/>
</dbReference>
<evidence type="ECO:0000256" key="2">
    <source>
        <dbReference type="ARBA" id="ARBA00006247"/>
    </source>
</evidence>
<dbReference type="PANTHER" id="PTHR43808">
    <property type="entry name" value="ACETYLORNITHINE DEACETYLASE"/>
    <property type="match status" value="1"/>
</dbReference>
<evidence type="ECO:0000256" key="4">
    <source>
        <dbReference type="ARBA" id="ARBA00022801"/>
    </source>
</evidence>
<sequence>MRSTPLSVLALLAPTCASLGPGSLQFPLVGEKGPLLGDATPLTLRDELLSLHRSLIEIESVTFHEVAVGHWLAQYLERRGYTTQLQYLPSKLESDQEKRFNILAWPGGLDHPNPRVIVSSHIDVVPPYVPYSISDEEPTPHTVIRGRGSVDAKGSIAAQFVALQSLLDSGKVKKEDVMLLFVVGEENPGDGMRYFSDSPERHALNFESVIFGEPTENKLACGHKGGLFCYIEASGISGHSGYPWLGKSANELLVRALYQMVNTDLGSSDKFGNTTVNIGRIDGGVAGNVIPDYARVDLAIRIAIGPEEEGGLLVIDRVQKILDSIDPEALKFEYTHAYGVVESDCTVPGFETTVESYGTDMPNLKGQYARYLYGPGSILVAHGPNEQLTVGDLETAVDGFKRLILHALQG</sequence>
<dbReference type="GO" id="GO:0046872">
    <property type="term" value="F:metal ion binding"/>
    <property type="evidence" value="ECO:0007669"/>
    <property type="project" value="UniProtKB-KW"/>
</dbReference>
<accession>A0A2N3N1G7</accession>
<dbReference type="SUPFAM" id="SSF53187">
    <property type="entry name" value="Zn-dependent exopeptidases"/>
    <property type="match status" value="1"/>
</dbReference>
<keyword evidence="3" id="KW-0479">Metal-binding</keyword>
<protein>
    <recommendedName>
        <fullName evidence="7">Peptidase M20 dimerisation domain-containing protein</fullName>
    </recommendedName>
</protein>
<dbReference type="PROSITE" id="PS00759">
    <property type="entry name" value="ARGE_DAPE_CPG2_2"/>
    <property type="match status" value="1"/>
</dbReference>
<dbReference type="InterPro" id="IPR050072">
    <property type="entry name" value="Peptidase_M20A"/>
</dbReference>
<dbReference type="Proteomes" id="UP000233524">
    <property type="component" value="Unassembled WGS sequence"/>
</dbReference>
<evidence type="ECO:0000256" key="1">
    <source>
        <dbReference type="ARBA" id="ARBA00001947"/>
    </source>
</evidence>
<dbReference type="GO" id="GO:0016787">
    <property type="term" value="F:hydrolase activity"/>
    <property type="evidence" value="ECO:0007669"/>
    <property type="project" value="UniProtKB-KW"/>
</dbReference>
<dbReference type="AlphaFoldDB" id="A0A2N3N1G7"/>
<dbReference type="CDD" id="cd05652">
    <property type="entry name" value="M20_ArgE_DapE-like_fungal"/>
    <property type="match status" value="1"/>
</dbReference>
<dbReference type="PANTHER" id="PTHR43808:SF30">
    <property type="entry name" value="ACETYLORNITHINE DEACETYLASE"/>
    <property type="match status" value="1"/>
</dbReference>
<gene>
    <name evidence="8" type="ORF">jhhlp_007017</name>
</gene>
<reference evidence="8 9" key="1">
    <citation type="journal article" date="2017" name="G3 (Bethesda)">
        <title>First Draft Genome Sequence of the Pathogenic Fungus Lomentospora prolificans (Formerly Scedosporium prolificans).</title>
        <authorList>
            <person name="Luo R."/>
            <person name="Zimin A."/>
            <person name="Workman R."/>
            <person name="Fan Y."/>
            <person name="Pertea G."/>
            <person name="Grossman N."/>
            <person name="Wear M.P."/>
            <person name="Jia B."/>
            <person name="Miller H."/>
            <person name="Casadevall A."/>
            <person name="Timp W."/>
            <person name="Zhang S.X."/>
            <person name="Salzberg S.L."/>
        </authorList>
    </citation>
    <scope>NUCLEOTIDE SEQUENCE [LARGE SCALE GENOMIC DNA]</scope>
    <source>
        <strain evidence="8 9">JHH-5317</strain>
    </source>
</reference>
<keyword evidence="5" id="KW-0862">Zinc</keyword>
<dbReference type="InterPro" id="IPR002933">
    <property type="entry name" value="Peptidase_M20"/>
</dbReference>
<dbReference type="Pfam" id="PF01546">
    <property type="entry name" value="Peptidase_M20"/>
    <property type="match status" value="1"/>
</dbReference>
<keyword evidence="6" id="KW-0732">Signal</keyword>
<feature type="chain" id="PRO_5014943601" description="Peptidase M20 dimerisation domain-containing protein" evidence="6">
    <location>
        <begin position="19"/>
        <end position="410"/>
    </location>
</feature>
<dbReference type="InterPro" id="IPR011650">
    <property type="entry name" value="Peptidase_M20_dimer"/>
</dbReference>
<comment type="caution">
    <text evidence="8">The sequence shown here is derived from an EMBL/GenBank/DDBJ whole genome shotgun (WGS) entry which is preliminary data.</text>
</comment>
<dbReference type="OrthoDB" id="3064516at2759"/>
<evidence type="ECO:0000256" key="6">
    <source>
        <dbReference type="SAM" id="SignalP"/>
    </source>
</evidence>
<feature type="signal peptide" evidence="6">
    <location>
        <begin position="1"/>
        <end position="18"/>
    </location>
</feature>
<dbReference type="InParanoid" id="A0A2N3N1G7"/>
<dbReference type="VEuPathDB" id="FungiDB:jhhlp_007017"/>
<evidence type="ECO:0000313" key="9">
    <source>
        <dbReference type="Proteomes" id="UP000233524"/>
    </source>
</evidence>
<dbReference type="STRING" id="41688.A0A2N3N1G7"/>
<keyword evidence="9" id="KW-1185">Reference proteome</keyword>
<dbReference type="Pfam" id="PF07687">
    <property type="entry name" value="M20_dimer"/>
    <property type="match status" value="1"/>
</dbReference>
<proteinExistence type="inferred from homology"/>
<organism evidence="8 9">
    <name type="scientific">Lomentospora prolificans</name>
    <dbReference type="NCBI Taxonomy" id="41688"/>
    <lineage>
        <taxon>Eukaryota</taxon>
        <taxon>Fungi</taxon>
        <taxon>Dikarya</taxon>
        <taxon>Ascomycota</taxon>
        <taxon>Pezizomycotina</taxon>
        <taxon>Sordariomycetes</taxon>
        <taxon>Hypocreomycetidae</taxon>
        <taxon>Microascales</taxon>
        <taxon>Microascaceae</taxon>
        <taxon>Lomentospora</taxon>
    </lineage>
</organism>
<keyword evidence="4" id="KW-0378">Hydrolase</keyword>
<name>A0A2N3N1G7_9PEZI</name>
<dbReference type="InterPro" id="IPR001261">
    <property type="entry name" value="ArgE/DapE_CS"/>
</dbReference>
<comment type="cofactor">
    <cofactor evidence="1">
        <name>Zn(2+)</name>
        <dbReference type="ChEBI" id="CHEBI:29105"/>
    </cofactor>
</comment>
<evidence type="ECO:0000256" key="3">
    <source>
        <dbReference type="ARBA" id="ARBA00022723"/>
    </source>
</evidence>
<feature type="domain" description="Peptidase M20 dimerisation" evidence="7">
    <location>
        <begin position="222"/>
        <end position="304"/>
    </location>
</feature>
<evidence type="ECO:0000256" key="5">
    <source>
        <dbReference type="ARBA" id="ARBA00022833"/>
    </source>
</evidence>
<dbReference type="EMBL" id="NLAX01001034">
    <property type="protein sequence ID" value="PKS06270.1"/>
    <property type="molecule type" value="Genomic_DNA"/>
</dbReference>
<dbReference type="SUPFAM" id="SSF55031">
    <property type="entry name" value="Bacterial exopeptidase dimerisation domain"/>
    <property type="match status" value="1"/>
</dbReference>
<dbReference type="Gene3D" id="3.40.630.10">
    <property type="entry name" value="Zn peptidases"/>
    <property type="match status" value="1"/>
</dbReference>
<dbReference type="Gene3D" id="3.30.70.360">
    <property type="match status" value="1"/>
</dbReference>
<evidence type="ECO:0000313" key="8">
    <source>
        <dbReference type="EMBL" id="PKS06270.1"/>
    </source>
</evidence>
<evidence type="ECO:0000259" key="7">
    <source>
        <dbReference type="Pfam" id="PF07687"/>
    </source>
</evidence>